<feature type="compositionally biased region" description="Low complexity" evidence="1">
    <location>
        <begin position="113"/>
        <end position="129"/>
    </location>
</feature>
<proteinExistence type="predicted"/>
<dbReference type="Proteomes" id="UP000827138">
    <property type="component" value="Chromosome"/>
</dbReference>
<feature type="region of interest" description="Disordered" evidence="1">
    <location>
        <begin position="113"/>
        <end position="188"/>
    </location>
</feature>
<feature type="compositionally biased region" description="Low complexity" evidence="1">
    <location>
        <begin position="137"/>
        <end position="148"/>
    </location>
</feature>
<protein>
    <submittedName>
        <fullName evidence="2">Uncharacterized protein</fullName>
    </submittedName>
</protein>
<accession>A0ABX8XRU4</accession>
<dbReference type="RefSeq" id="WP_220647408.1">
    <property type="nucleotide sequence ID" value="NZ_CP080647.1"/>
</dbReference>
<reference evidence="2 3" key="1">
    <citation type="submission" date="2021-08" db="EMBL/GenBank/DDBJ databases">
        <authorList>
            <person name="Ping M."/>
        </authorList>
    </citation>
    <scope>NUCLEOTIDE SEQUENCE [LARGE SCALE GENOMIC DNA]</scope>
    <source>
        <strain evidence="2 3">MG28</strain>
    </source>
</reference>
<sequence length="188" mass="19591">MPHPPLWVACDGVPSIATGLTPEVVPGMPRGDHAVESRSEAVRLIGDRLRELEDEGLPHAGELRAWLTQAERGGADARTVLDVLPSSPLMDALTADLSPGKARIDNCFGAAPKTATKTEPETPAGGPASATPPQPTTPTADRAAPDIPLWEVGMRPRGTSGVPRPTTQQPRQLPPGHERPGPGLGVGD</sequence>
<evidence type="ECO:0000313" key="2">
    <source>
        <dbReference type="EMBL" id="QYX78534.1"/>
    </source>
</evidence>
<feature type="compositionally biased region" description="Low complexity" evidence="1">
    <location>
        <begin position="163"/>
        <end position="175"/>
    </location>
</feature>
<evidence type="ECO:0000256" key="1">
    <source>
        <dbReference type="SAM" id="MobiDB-lite"/>
    </source>
</evidence>
<evidence type="ECO:0000313" key="3">
    <source>
        <dbReference type="Proteomes" id="UP000827138"/>
    </source>
</evidence>
<dbReference type="EMBL" id="CP080647">
    <property type="protein sequence ID" value="QYX78534.1"/>
    <property type="molecule type" value="Genomic_DNA"/>
</dbReference>
<organism evidence="2 3">
    <name type="scientific">Streptomyces akebiae</name>
    <dbReference type="NCBI Taxonomy" id="2865673"/>
    <lineage>
        <taxon>Bacteria</taxon>
        <taxon>Bacillati</taxon>
        <taxon>Actinomycetota</taxon>
        <taxon>Actinomycetes</taxon>
        <taxon>Kitasatosporales</taxon>
        <taxon>Streptomycetaceae</taxon>
        <taxon>Streptomyces</taxon>
    </lineage>
</organism>
<keyword evidence="3" id="KW-1185">Reference proteome</keyword>
<name>A0ABX8XRU4_9ACTN</name>
<gene>
    <name evidence="2" type="ORF">K1J60_20045</name>
</gene>